<keyword evidence="2" id="KW-0732">Signal</keyword>
<dbReference type="Pfam" id="PF14344">
    <property type="entry name" value="DUF4397"/>
    <property type="match status" value="1"/>
</dbReference>
<dbReference type="Proteomes" id="UP000186040">
    <property type="component" value="Unassembled WGS sequence"/>
</dbReference>
<feature type="transmembrane region" description="Helical" evidence="1">
    <location>
        <begin position="249"/>
        <end position="269"/>
    </location>
</feature>
<dbReference type="STRING" id="1193682.BJP25_10460"/>
<dbReference type="EMBL" id="MKQR01000007">
    <property type="protein sequence ID" value="OLR94206.1"/>
    <property type="molecule type" value="Genomic_DNA"/>
</dbReference>
<proteinExistence type="predicted"/>
<dbReference type="AlphaFoldDB" id="A0A1Q9LQ86"/>
<accession>A0A1Q9LQ86</accession>
<protein>
    <submittedName>
        <fullName evidence="4">Peptidase</fullName>
    </submittedName>
</protein>
<gene>
    <name evidence="4" type="ORF">BJP25_10460</name>
</gene>
<evidence type="ECO:0000313" key="5">
    <source>
        <dbReference type="Proteomes" id="UP000186040"/>
    </source>
</evidence>
<reference evidence="4 5" key="1">
    <citation type="submission" date="2016-10" db="EMBL/GenBank/DDBJ databases">
        <title>The Draft Genome Sequence of Actinokineospora bangkokensis 44EHWT reveals the biosynthetic pathway of antifungal compounds Thailandins with unusual extender unit butylmalonyl-CoA.</title>
        <authorList>
            <person name="Greule A."/>
            <person name="Intra B."/>
            <person name="Flemming S."/>
            <person name="Rommel M.G."/>
            <person name="Panbangred W."/>
            <person name="Bechthold A."/>
        </authorList>
    </citation>
    <scope>NUCLEOTIDE SEQUENCE [LARGE SCALE GENOMIC DNA]</scope>
    <source>
        <strain evidence="4 5">44EHW</strain>
    </source>
</reference>
<comment type="caution">
    <text evidence="4">The sequence shown here is derived from an EMBL/GenBank/DDBJ whole genome shotgun (WGS) entry which is preliminary data.</text>
</comment>
<feature type="signal peptide" evidence="2">
    <location>
        <begin position="1"/>
        <end position="27"/>
    </location>
</feature>
<evidence type="ECO:0000256" key="2">
    <source>
        <dbReference type="SAM" id="SignalP"/>
    </source>
</evidence>
<evidence type="ECO:0000259" key="3">
    <source>
        <dbReference type="Pfam" id="PF14344"/>
    </source>
</evidence>
<name>A0A1Q9LQ86_9PSEU</name>
<keyword evidence="1" id="KW-0812">Transmembrane</keyword>
<feature type="chain" id="PRO_5012141520" evidence="2">
    <location>
        <begin position="28"/>
        <end position="274"/>
    </location>
</feature>
<dbReference type="RefSeq" id="WP_075973588.1">
    <property type="nucleotide sequence ID" value="NZ_MKQR01000007.1"/>
</dbReference>
<dbReference type="OrthoDB" id="9783299at2"/>
<sequence>MGVLRRVVATASLLLLSTALPVPSATAAPGAGIGWVRLGHLSPEVPPVDIYLSEFGQPEQVVVRKAGYGAVTPYSSLAPGAYTVAMRPADAAPTTPPALSATVDITGGTTYSLLVFATGSGGTLRGDLVVDDQRPPAQGTGRVRVVQGAAAQAPVSVDVTGHRPLADTAAYGVTTPYQDLPPGAHQLLLRGTAAQSPATVDVAAGSKTTLLVTEVDGQLKATPLVDAAGPGVKPLLGVETGGGGAAGGLPVWVPLLLCAAVVAVGATRFRAHRA</sequence>
<evidence type="ECO:0000256" key="1">
    <source>
        <dbReference type="SAM" id="Phobius"/>
    </source>
</evidence>
<keyword evidence="1" id="KW-1133">Transmembrane helix</keyword>
<keyword evidence="5" id="KW-1185">Reference proteome</keyword>
<feature type="domain" description="DUF4397" evidence="3">
    <location>
        <begin position="35"/>
        <end position="157"/>
    </location>
</feature>
<keyword evidence="1" id="KW-0472">Membrane</keyword>
<evidence type="ECO:0000313" key="4">
    <source>
        <dbReference type="EMBL" id="OLR94206.1"/>
    </source>
</evidence>
<dbReference type="InterPro" id="IPR025510">
    <property type="entry name" value="DUF4397"/>
</dbReference>
<organism evidence="4 5">
    <name type="scientific">Actinokineospora bangkokensis</name>
    <dbReference type="NCBI Taxonomy" id="1193682"/>
    <lineage>
        <taxon>Bacteria</taxon>
        <taxon>Bacillati</taxon>
        <taxon>Actinomycetota</taxon>
        <taxon>Actinomycetes</taxon>
        <taxon>Pseudonocardiales</taxon>
        <taxon>Pseudonocardiaceae</taxon>
        <taxon>Actinokineospora</taxon>
    </lineage>
</organism>